<proteinExistence type="predicted"/>
<keyword evidence="2" id="KW-1185">Reference proteome</keyword>
<dbReference type="EMBL" id="CP031320">
    <property type="protein sequence ID" value="AXK33656.1"/>
    <property type="molecule type" value="Genomic_DNA"/>
</dbReference>
<evidence type="ECO:0000313" key="1">
    <source>
        <dbReference type="EMBL" id="AXK33656.1"/>
    </source>
</evidence>
<dbReference type="RefSeq" id="WP_208878634.1">
    <property type="nucleotide sequence ID" value="NZ_CP031320.1"/>
</dbReference>
<evidence type="ECO:0000313" key="2">
    <source>
        <dbReference type="Proteomes" id="UP000254425"/>
    </source>
</evidence>
<organism evidence="1 2">
    <name type="scientific">Streptomyces armeniacus</name>
    <dbReference type="NCBI Taxonomy" id="83291"/>
    <lineage>
        <taxon>Bacteria</taxon>
        <taxon>Bacillati</taxon>
        <taxon>Actinomycetota</taxon>
        <taxon>Actinomycetes</taxon>
        <taxon>Kitasatosporales</taxon>
        <taxon>Streptomycetaceae</taxon>
        <taxon>Streptomyces</taxon>
    </lineage>
</organism>
<sequence>MTMYLVSGRLLRGQTVVDATQVRELMHASADPEDGLEHVYAETDTDSAQTVLYLRAHTPDHAKEAARRIMIRMLAQDELLGWHWEGET</sequence>
<accession>A0A345XPU0</accession>
<dbReference type="Proteomes" id="UP000254425">
    <property type="component" value="Chromosome"/>
</dbReference>
<reference evidence="1 2" key="1">
    <citation type="submission" date="2018-07" db="EMBL/GenBank/DDBJ databases">
        <title>Draft genome of the type strain Streptomyces armeniacus ATCC 15676.</title>
        <authorList>
            <person name="Labana P."/>
            <person name="Gosse J.T."/>
            <person name="Boddy C.N."/>
        </authorList>
    </citation>
    <scope>NUCLEOTIDE SEQUENCE [LARGE SCALE GENOMIC DNA]</scope>
    <source>
        <strain evidence="1 2">ATCC 15676</strain>
    </source>
</reference>
<protein>
    <submittedName>
        <fullName evidence="1">Uncharacterized protein</fullName>
    </submittedName>
</protein>
<dbReference type="AlphaFoldDB" id="A0A345XPU0"/>
<name>A0A345XPU0_9ACTN</name>
<gene>
    <name evidence="1" type="ORF">DVA86_14330</name>
</gene>
<dbReference type="KEGG" id="sarm:DVA86_14330"/>